<evidence type="ECO:0000256" key="1">
    <source>
        <dbReference type="SAM" id="MobiDB-lite"/>
    </source>
</evidence>
<evidence type="ECO:0000313" key="3">
    <source>
        <dbReference type="Proteomes" id="UP000663879"/>
    </source>
</evidence>
<comment type="caution">
    <text evidence="2">The sequence shown here is derived from an EMBL/GenBank/DDBJ whole genome shotgun (WGS) entry which is preliminary data.</text>
</comment>
<protein>
    <submittedName>
        <fullName evidence="2">Uncharacterized protein</fullName>
    </submittedName>
</protein>
<accession>A0A814PEI3</accession>
<feature type="compositionally biased region" description="Low complexity" evidence="1">
    <location>
        <begin position="42"/>
        <end position="55"/>
    </location>
</feature>
<sequence length="101" mass="11955">MNFETSFLKLIEFMSKYLSDLKNFNGQTLGRLKRSYPEHENQTNSQQNSQNGTSSDESTNNSSINKNVANAEFYRVKNQIRSIYNQKLRPYFEKDEMNYHI</sequence>
<dbReference type="Proteomes" id="UP000663879">
    <property type="component" value="Unassembled WGS sequence"/>
</dbReference>
<feature type="region of interest" description="Disordered" evidence="1">
    <location>
        <begin position="32"/>
        <end position="64"/>
    </location>
</feature>
<name>A0A814PEI3_9BILA</name>
<proteinExistence type="predicted"/>
<gene>
    <name evidence="2" type="ORF">OXX778_LOCUS21345</name>
</gene>
<dbReference type="EMBL" id="CAJNOC010007793">
    <property type="protein sequence ID" value="CAF1105111.1"/>
    <property type="molecule type" value="Genomic_DNA"/>
</dbReference>
<reference evidence="2" key="1">
    <citation type="submission" date="2021-02" db="EMBL/GenBank/DDBJ databases">
        <authorList>
            <person name="Nowell W R."/>
        </authorList>
    </citation>
    <scope>NUCLEOTIDE SEQUENCE</scope>
    <source>
        <strain evidence="2">Ploen Becks lab</strain>
    </source>
</reference>
<organism evidence="2 3">
    <name type="scientific">Brachionus calyciflorus</name>
    <dbReference type="NCBI Taxonomy" id="104777"/>
    <lineage>
        <taxon>Eukaryota</taxon>
        <taxon>Metazoa</taxon>
        <taxon>Spiralia</taxon>
        <taxon>Gnathifera</taxon>
        <taxon>Rotifera</taxon>
        <taxon>Eurotatoria</taxon>
        <taxon>Monogononta</taxon>
        <taxon>Pseudotrocha</taxon>
        <taxon>Ploima</taxon>
        <taxon>Brachionidae</taxon>
        <taxon>Brachionus</taxon>
    </lineage>
</organism>
<evidence type="ECO:0000313" key="2">
    <source>
        <dbReference type="EMBL" id="CAF1105111.1"/>
    </source>
</evidence>
<dbReference type="AlphaFoldDB" id="A0A814PEI3"/>
<keyword evidence="3" id="KW-1185">Reference proteome</keyword>